<dbReference type="Pfam" id="PF01933">
    <property type="entry name" value="CofD"/>
    <property type="match status" value="1"/>
</dbReference>
<dbReference type="GO" id="GO:0008360">
    <property type="term" value="P:regulation of cell shape"/>
    <property type="evidence" value="ECO:0007669"/>
    <property type="project" value="UniProtKB-UniRule"/>
</dbReference>
<dbReference type="GO" id="GO:0043743">
    <property type="term" value="F:LPPG:FO 2-phospho-L-lactate transferase activity"/>
    <property type="evidence" value="ECO:0007669"/>
    <property type="project" value="InterPro"/>
</dbReference>
<reference evidence="3 4" key="1">
    <citation type="journal article" date="2012" name="J. Bacteriol.">
        <title>Genome Sequence of the Bacteriocin-Producing Strain Lactococcus garvieae DCC43.</title>
        <authorList>
            <person name="Gabrielsen C."/>
            <person name="Brede D.A."/>
            <person name="Hernandez P.E."/>
            <person name="Nes I.F."/>
            <person name="Diep D.B."/>
        </authorList>
    </citation>
    <scope>NUCLEOTIDE SEQUENCE [LARGE SCALE GENOMIC DNA]</scope>
    <source>
        <strain evidence="3 4">DCC43</strain>
    </source>
</reference>
<dbReference type="Proteomes" id="UP000006787">
    <property type="component" value="Unassembled WGS sequence"/>
</dbReference>
<evidence type="ECO:0000313" key="4">
    <source>
        <dbReference type="Proteomes" id="UP000006787"/>
    </source>
</evidence>
<dbReference type="CDD" id="cd07187">
    <property type="entry name" value="YvcK_like"/>
    <property type="match status" value="1"/>
</dbReference>
<evidence type="ECO:0000256" key="2">
    <source>
        <dbReference type="HAMAP-Rule" id="MF_00973"/>
    </source>
</evidence>
<organism evidence="3 4">
    <name type="scientific">Lactococcus garvieae DCC43</name>
    <dbReference type="NCBI Taxonomy" id="1231377"/>
    <lineage>
        <taxon>Bacteria</taxon>
        <taxon>Bacillati</taxon>
        <taxon>Bacillota</taxon>
        <taxon>Bacilli</taxon>
        <taxon>Lactobacillales</taxon>
        <taxon>Streptococcaceae</taxon>
        <taxon>Lactococcus</taxon>
    </lineage>
</organism>
<dbReference type="PANTHER" id="PTHR30135:SF3">
    <property type="entry name" value="GLUCONEOGENESIS FACTOR-RELATED"/>
    <property type="match status" value="1"/>
</dbReference>
<evidence type="ECO:0000256" key="1">
    <source>
        <dbReference type="ARBA" id="ARBA00022490"/>
    </source>
</evidence>
<sequence length="332" mass="36466">MTKSKIVVIGGGTGIPVILKSLRKENIELSAIVTVADDGGSSGRLRSAINIAPPGDLRNVLIAMSDMPKFYADILQYRFDKSDGELAGHPLGNLIIAAIGEMQGSTYQAVQTLARFFHVKGHVYPSSDAALTLHAVFNDGHVVEGESNIAGYKGLIHHVYLTETNTGKSPRASEKVVQSIMEADTIVLGPGSLFTSILPNIVIPEICEALLKTKARIIYVCNIMTQRGETEHFSDADHVRVLHEHLGTRIIDTVLVNSAVIPEEYMNSNKFDEYLVQVVHDFKALQEEEVNIISNDFLELVNGGAFHNGDAIVAEIMEISDRYERKNDEFHE</sequence>
<dbReference type="InterPro" id="IPR010119">
    <property type="entry name" value="Gluconeogen_factor"/>
</dbReference>
<dbReference type="PATRIC" id="fig|1231377.3.peg.1751"/>
<dbReference type="Gene3D" id="3.40.50.10680">
    <property type="entry name" value="CofD-like domains"/>
    <property type="match status" value="1"/>
</dbReference>
<dbReference type="NCBIfam" id="TIGR01826">
    <property type="entry name" value="CofD_related"/>
    <property type="match status" value="1"/>
</dbReference>
<dbReference type="RefSeq" id="WP_003136308.1">
    <property type="nucleotide sequence ID" value="NZ_AMQS01000031.1"/>
</dbReference>
<keyword evidence="1 2" id="KW-0963">Cytoplasm</keyword>
<dbReference type="AlphaFoldDB" id="K2PTM3"/>
<dbReference type="EMBL" id="AMQS01000031">
    <property type="protein sequence ID" value="EKF50846.1"/>
    <property type="molecule type" value="Genomic_DNA"/>
</dbReference>
<comment type="function">
    <text evidence="2">Required for morphogenesis under gluconeogenic growth conditions.</text>
</comment>
<accession>K2PTM3</accession>
<dbReference type="InterPro" id="IPR002882">
    <property type="entry name" value="CofD"/>
</dbReference>
<comment type="subcellular location">
    <subcellularLocation>
        <location evidence="2">Cytoplasm</location>
    </subcellularLocation>
</comment>
<comment type="caution">
    <text evidence="3">The sequence shown here is derived from an EMBL/GenBank/DDBJ whole genome shotgun (WGS) entry which is preliminary data.</text>
</comment>
<dbReference type="GO" id="GO:0005737">
    <property type="term" value="C:cytoplasm"/>
    <property type="evidence" value="ECO:0007669"/>
    <property type="project" value="UniProtKB-SubCell"/>
</dbReference>
<dbReference type="HAMAP" id="MF_00973">
    <property type="entry name" value="Gluconeogen_factor"/>
    <property type="match status" value="1"/>
</dbReference>
<gene>
    <name evidence="3" type="ORF">C426_1771</name>
</gene>
<evidence type="ECO:0000313" key="3">
    <source>
        <dbReference type="EMBL" id="EKF50846.1"/>
    </source>
</evidence>
<dbReference type="PANTHER" id="PTHR30135">
    <property type="entry name" value="UNCHARACTERIZED PROTEIN YVCK-RELATED"/>
    <property type="match status" value="1"/>
</dbReference>
<keyword evidence="3" id="KW-0808">Transferase</keyword>
<proteinExistence type="inferred from homology"/>
<dbReference type="SUPFAM" id="SSF142338">
    <property type="entry name" value="CofD-like"/>
    <property type="match status" value="1"/>
</dbReference>
<dbReference type="eggNOG" id="COG0391">
    <property type="taxonomic scope" value="Bacteria"/>
</dbReference>
<comment type="similarity">
    <text evidence="2">Belongs to the gluconeogenesis factor family.</text>
</comment>
<dbReference type="InterPro" id="IPR038136">
    <property type="entry name" value="CofD-like_dom_sf"/>
</dbReference>
<protein>
    <recommendedName>
        <fullName evidence="2">Putative gluconeogenesis factor</fullName>
    </recommendedName>
</protein>
<name>K2PTM3_9LACT</name>